<organism evidence="1 2">
    <name type="scientific">Mycolicibacterium hodleri</name>
    <dbReference type="NCBI Taxonomy" id="49897"/>
    <lineage>
        <taxon>Bacteria</taxon>
        <taxon>Bacillati</taxon>
        <taxon>Actinomycetota</taxon>
        <taxon>Actinomycetes</taxon>
        <taxon>Mycobacteriales</taxon>
        <taxon>Mycobacteriaceae</taxon>
        <taxon>Mycolicibacterium</taxon>
    </lineage>
</organism>
<name>A0A502EDB4_9MYCO</name>
<sequence length="109" mass="11809">MSPMSVYNRFENKDGLLVALAMRALAQLAEAIVVPGDVGPVERFRQACHGYRKVVAGRDVVLTLVELVEALRSDAHQSDSTEAVQTAWNAMHGAVTIEHAGIGHTPMRT</sequence>
<accession>A0A502EDB4</accession>
<evidence type="ECO:0000313" key="2">
    <source>
        <dbReference type="Proteomes" id="UP000320095"/>
    </source>
</evidence>
<comment type="caution">
    <text evidence="1">The sequence shown here is derived from an EMBL/GenBank/DDBJ whole genome shotgun (WGS) entry which is preliminary data.</text>
</comment>
<dbReference type="Gene3D" id="1.10.357.10">
    <property type="entry name" value="Tetracycline Repressor, domain 2"/>
    <property type="match status" value="1"/>
</dbReference>
<gene>
    <name evidence="1" type="ORF">EAH80_06310</name>
</gene>
<dbReference type="AlphaFoldDB" id="A0A502EDB4"/>
<keyword evidence="2" id="KW-1185">Reference proteome</keyword>
<evidence type="ECO:0000313" key="1">
    <source>
        <dbReference type="EMBL" id="TPG35683.1"/>
    </source>
</evidence>
<protein>
    <submittedName>
        <fullName evidence="1">TetR/AcrR family transcriptional regulator</fullName>
    </submittedName>
</protein>
<dbReference type="Proteomes" id="UP000320095">
    <property type="component" value="Unassembled WGS sequence"/>
</dbReference>
<proteinExistence type="predicted"/>
<reference evidence="1 2" key="1">
    <citation type="journal article" date="2019" name="Environ. Microbiol.">
        <title>Species interactions and distinct microbial communities in high Arctic permafrost affected cryosols are associated with the CH4 and CO2 gas fluxes.</title>
        <authorList>
            <person name="Altshuler I."/>
            <person name="Hamel J."/>
            <person name="Turney S."/>
            <person name="Magnuson E."/>
            <person name="Levesque R."/>
            <person name="Greer C."/>
            <person name="Whyte L.G."/>
        </authorList>
    </citation>
    <scope>NUCLEOTIDE SEQUENCE [LARGE SCALE GENOMIC DNA]</scope>
    <source>
        <strain evidence="1 2">S5.20</strain>
    </source>
</reference>
<dbReference type="EMBL" id="RCZG01000002">
    <property type="protein sequence ID" value="TPG35683.1"/>
    <property type="molecule type" value="Genomic_DNA"/>
</dbReference>